<feature type="transmembrane region" description="Helical" evidence="7">
    <location>
        <begin position="325"/>
        <end position="348"/>
    </location>
</feature>
<dbReference type="eggNOG" id="arCOG02691">
    <property type="taxonomic scope" value="Archaea"/>
</dbReference>
<feature type="transmembrane region" description="Helical" evidence="7">
    <location>
        <begin position="360"/>
        <end position="386"/>
    </location>
</feature>
<feature type="transmembrane region" description="Helical" evidence="7">
    <location>
        <begin position="392"/>
        <end position="412"/>
    </location>
</feature>
<dbReference type="GO" id="GO:0005886">
    <property type="term" value="C:plasma membrane"/>
    <property type="evidence" value="ECO:0007669"/>
    <property type="project" value="UniProtKB-SubCell"/>
</dbReference>
<keyword evidence="2" id="KW-0813">Transport</keyword>
<dbReference type="GeneID" id="6165593"/>
<keyword evidence="10" id="KW-1185">Reference proteome</keyword>
<evidence type="ECO:0000256" key="1">
    <source>
        <dbReference type="ARBA" id="ARBA00004651"/>
    </source>
</evidence>
<dbReference type="Proteomes" id="UP000001694">
    <property type="component" value="Chromosome"/>
</dbReference>
<keyword evidence="5 7" id="KW-1133">Transmembrane helix</keyword>
<dbReference type="PROSITE" id="PS00217">
    <property type="entry name" value="SUGAR_TRANSPORT_2"/>
    <property type="match status" value="1"/>
</dbReference>
<dbReference type="Gene3D" id="1.20.1250.20">
    <property type="entry name" value="MFS general substrate transporter like domains"/>
    <property type="match status" value="2"/>
</dbReference>
<feature type="domain" description="Major facilitator superfamily (MFS) profile" evidence="8">
    <location>
        <begin position="5"/>
        <end position="416"/>
    </location>
</feature>
<dbReference type="SUPFAM" id="SSF103473">
    <property type="entry name" value="MFS general substrate transporter"/>
    <property type="match status" value="1"/>
</dbReference>
<protein>
    <submittedName>
        <fullName evidence="9">General substrate transporter</fullName>
    </submittedName>
</protein>
<reference evidence="9" key="1">
    <citation type="submission" date="2008-03" db="EMBL/GenBank/DDBJ databases">
        <title>Complete sequence of Thermoproteus neutrophilus V24Sta.</title>
        <authorList>
            <consortium name="US DOE Joint Genome Institute"/>
            <person name="Copeland A."/>
            <person name="Lucas S."/>
            <person name="Lapidus A."/>
            <person name="Glavina del Rio T."/>
            <person name="Dalin E."/>
            <person name="Tice H."/>
            <person name="Bruce D."/>
            <person name="Goodwin L."/>
            <person name="Pitluck S."/>
            <person name="Sims D."/>
            <person name="Brettin T."/>
            <person name="Detter J.C."/>
            <person name="Han C."/>
            <person name="Kuske C.R."/>
            <person name="Schmutz J."/>
            <person name="Larimer F."/>
            <person name="Land M."/>
            <person name="Hauser L."/>
            <person name="Kyrpides N."/>
            <person name="Mikhailova N."/>
            <person name="Biddle J.F."/>
            <person name="Zhang Z."/>
            <person name="Fitz-Gibbon S.T."/>
            <person name="Lowe T.M."/>
            <person name="Saltikov C."/>
            <person name="House C.H."/>
            <person name="Richardson P."/>
        </authorList>
    </citation>
    <scope>NUCLEOTIDE SEQUENCE [LARGE SCALE GENOMIC DNA]</scope>
    <source>
        <strain evidence="9">V24Sta</strain>
    </source>
</reference>
<evidence type="ECO:0000256" key="6">
    <source>
        <dbReference type="ARBA" id="ARBA00023136"/>
    </source>
</evidence>
<evidence type="ECO:0000313" key="10">
    <source>
        <dbReference type="Proteomes" id="UP000001694"/>
    </source>
</evidence>
<feature type="transmembrane region" description="Helical" evidence="7">
    <location>
        <begin position="141"/>
        <end position="169"/>
    </location>
</feature>
<dbReference type="STRING" id="444157.Tneu_0265"/>
<feature type="transmembrane region" description="Helical" evidence="7">
    <location>
        <begin position="296"/>
        <end position="313"/>
    </location>
</feature>
<keyword evidence="6 7" id="KW-0472">Membrane</keyword>
<evidence type="ECO:0000313" key="9">
    <source>
        <dbReference type="EMBL" id="ACB39218.1"/>
    </source>
</evidence>
<evidence type="ECO:0000259" key="8">
    <source>
        <dbReference type="PROSITE" id="PS50850"/>
    </source>
</evidence>
<sequence>MIRLVTAASTVGSLIEWYEVFAYVSLSSYISKNFFPQQDPVAATILTWLVFATTFVVRPVGAVLFGHLGDRVGRKATFLATLLLMGVATFLIGLLPTYGQIGVAAPVLLTVLRILQGLSLGGELGGAVTYVLEHAPSRSRAFYVGFIAATPPLGLGLSSFTLVATAALMPPQAFQDYGWRVPFLVSIVLTVLGLVLRLKLAETPLFEKIRGEGAVSKMPVVEAVARYPGYILVGVAVAAGHAVLAYTSTGYIFPFLTQVVKLSPVEANLAVGLATVAQLPFYIINAWLADRVGRRVIYSAGVALALATYYPIFSWLVGVKDVGSVALGVFVLVLATAFTFSVLGTALAEMFPTRVRYTGMSLAINLGIGLFGGFTPSIVQAISLWLKNPLAGVLLYTYVVAGFALAVALLLMPETKDKPLD</sequence>
<dbReference type="EMBL" id="CP001014">
    <property type="protein sequence ID" value="ACB39218.1"/>
    <property type="molecule type" value="Genomic_DNA"/>
</dbReference>
<feature type="transmembrane region" description="Helical" evidence="7">
    <location>
        <begin position="227"/>
        <end position="247"/>
    </location>
</feature>
<dbReference type="OrthoDB" id="117970at2157"/>
<dbReference type="AlphaFoldDB" id="B1YB87"/>
<organism evidence="9 10">
    <name type="scientific">Pyrobaculum neutrophilum (strain DSM 2338 / JCM 9278 / NBRC 100436 / V24Sta)</name>
    <name type="common">Thermoproteus neutrophilus</name>
    <dbReference type="NCBI Taxonomy" id="444157"/>
    <lineage>
        <taxon>Archaea</taxon>
        <taxon>Thermoproteota</taxon>
        <taxon>Thermoprotei</taxon>
        <taxon>Thermoproteales</taxon>
        <taxon>Thermoproteaceae</taxon>
        <taxon>Pyrobaculum</taxon>
    </lineage>
</organism>
<dbReference type="HOGENOM" id="CLU_001265_39_5_2"/>
<dbReference type="Pfam" id="PF07690">
    <property type="entry name" value="MFS_1"/>
    <property type="match status" value="1"/>
</dbReference>
<keyword evidence="3" id="KW-1003">Cell membrane</keyword>
<dbReference type="Pfam" id="PF00083">
    <property type="entry name" value="Sugar_tr"/>
    <property type="match status" value="1"/>
</dbReference>
<dbReference type="InterPro" id="IPR020846">
    <property type="entry name" value="MFS_dom"/>
</dbReference>
<evidence type="ECO:0000256" key="3">
    <source>
        <dbReference type="ARBA" id="ARBA00022475"/>
    </source>
</evidence>
<accession>B1YB87</accession>
<feature type="transmembrane region" description="Helical" evidence="7">
    <location>
        <begin position="46"/>
        <end position="65"/>
    </location>
</feature>
<comment type="subcellular location">
    <subcellularLocation>
        <location evidence="1">Cell membrane</location>
        <topology evidence="1">Multi-pass membrane protein</topology>
    </subcellularLocation>
</comment>
<dbReference type="PANTHER" id="PTHR43045:SF1">
    <property type="entry name" value="SHIKIMATE TRANSPORTER"/>
    <property type="match status" value="1"/>
</dbReference>
<feature type="transmembrane region" description="Helical" evidence="7">
    <location>
        <begin position="267"/>
        <end position="289"/>
    </location>
</feature>
<dbReference type="PANTHER" id="PTHR43045">
    <property type="entry name" value="SHIKIMATE TRANSPORTER"/>
    <property type="match status" value="1"/>
</dbReference>
<name>B1YB87_PYRNV</name>
<keyword evidence="4 7" id="KW-0812">Transmembrane</keyword>
<gene>
    <name evidence="9" type="ordered locus">Tneu_0265</name>
</gene>
<dbReference type="GO" id="GO:0022857">
    <property type="term" value="F:transmembrane transporter activity"/>
    <property type="evidence" value="ECO:0007669"/>
    <property type="project" value="InterPro"/>
</dbReference>
<dbReference type="InterPro" id="IPR036259">
    <property type="entry name" value="MFS_trans_sf"/>
</dbReference>
<dbReference type="RefSeq" id="WP_012349639.1">
    <property type="nucleotide sequence ID" value="NC_010525.1"/>
</dbReference>
<dbReference type="InterPro" id="IPR005828">
    <property type="entry name" value="MFS_sugar_transport-like"/>
</dbReference>
<dbReference type="InterPro" id="IPR011701">
    <property type="entry name" value="MFS"/>
</dbReference>
<evidence type="ECO:0000256" key="2">
    <source>
        <dbReference type="ARBA" id="ARBA00022448"/>
    </source>
</evidence>
<dbReference type="KEGG" id="tne:Tneu_0265"/>
<feature type="transmembrane region" description="Helical" evidence="7">
    <location>
        <begin position="181"/>
        <end position="200"/>
    </location>
</feature>
<feature type="transmembrane region" description="Helical" evidence="7">
    <location>
        <begin position="77"/>
        <end position="95"/>
    </location>
</feature>
<dbReference type="InterPro" id="IPR005829">
    <property type="entry name" value="Sugar_transporter_CS"/>
</dbReference>
<proteinExistence type="predicted"/>
<dbReference type="PROSITE" id="PS50850">
    <property type="entry name" value="MFS"/>
    <property type="match status" value="1"/>
</dbReference>
<evidence type="ECO:0000256" key="7">
    <source>
        <dbReference type="SAM" id="Phobius"/>
    </source>
</evidence>
<evidence type="ECO:0000256" key="4">
    <source>
        <dbReference type="ARBA" id="ARBA00022692"/>
    </source>
</evidence>
<evidence type="ECO:0000256" key="5">
    <source>
        <dbReference type="ARBA" id="ARBA00022989"/>
    </source>
</evidence>